<protein>
    <submittedName>
        <fullName evidence="2">Uncharacterized protein</fullName>
    </submittedName>
</protein>
<gene>
    <name evidence="2" type="ORF">FUA48_11485</name>
</gene>
<evidence type="ECO:0000313" key="2">
    <source>
        <dbReference type="EMBL" id="QEE50177.1"/>
    </source>
</evidence>
<feature type="region of interest" description="Disordered" evidence="1">
    <location>
        <begin position="177"/>
        <end position="212"/>
    </location>
</feature>
<feature type="compositionally biased region" description="Gly residues" evidence="1">
    <location>
        <begin position="178"/>
        <end position="200"/>
    </location>
</feature>
<feature type="compositionally biased region" description="Low complexity" evidence="1">
    <location>
        <begin position="201"/>
        <end position="212"/>
    </location>
</feature>
<feature type="region of interest" description="Disordered" evidence="1">
    <location>
        <begin position="229"/>
        <end position="250"/>
    </location>
</feature>
<dbReference type="RefSeq" id="WP_147583661.1">
    <property type="nucleotide sequence ID" value="NZ_CP042831.1"/>
</dbReference>
<dbReference type="Proteomes" id="UP000321222">
    <property type="component" value="Chromosome"/>
</dbReference>
<evidence type="ECO:0000313" key="3">
    <source>
        <dbReference type="Proteomes" id="UP000321222"/>
    </source>
</evidence>
<reference evidence="2 3" key="1">
    <citation type="submission" date="2019-08" db="EMBL/GenBank/DDBJ databases">
        <title>Flavobacterium alkalisoli sp. nov., isolated from rhizosphere soil of Suaeda salsa.</title>
        <authorList>
            <person name="Sun J.-Q."/>
            <person name="Xu L."/>
        </authorList>
    </citation>
    <scope>NUCLEOTIDE SEQUENCE [LARGE SCALE GENOMIC DNA]</scope>
    <source>
        <strain evidence="2 3">XS-5</strain>
    </source>
</reference>
<proteinExistence type="predicted"/>
<evidence type="ECO:0000256" key="1">
    <source>
        <dbReference type="SAM" id="MobiDB-lite"/>
    </source>
</evidence>
<dbReference type="KEGG" id="fak:FUA48_11485"/>
<feature type="compositionally biased region" description="Acidic residues" evidence="1">
    <location>
        <begin position="236"/>
        <end position="250"/>
    </location>
</feature>
<dbReference type="EMBL" id="CP042831">
    <property type="protein sequence ID" value="QEE50177.1"/>
    <property type="molecule type" value="Genomic_DNA"/>
</dbReference>
<dbReference type="PROSITE" id="PS51257">
    <property type="entry name" value="PROKAR_LIPOPROTEIN"/>
    <property type="match status" value="1"/>
</dbReference>
<keyword evidence="3" id="KW-1185">Reference proteome</keyword>
<organism evidence="2 3">
    <name type="scientific">Flavobacterium alkalisoli</name>
    <dbReference type="NCBI Taxonomy" id="2602769"/>
    <lineage>
        <taxon>Bacteria</taxon>
        <taxon>Pseudomonadati</taxon>
        <taxon>Bacteroidota</taxon>
        <taxon>Flavobacteriia</taxon>
        <taxon>Flavobacteriales</taxon>
        <taxon>Flavobacteriaceae</taxon>
        <taxon>Flavobacterium</taxon>
    </lineage>
</organism>
<dbReference type="AlphaFoldDB" id="A0A5B9FZH7"/>
<accession>A0A5B9FZH7</accession>
<name>A0A5B9FZH7_9FLAO</name>
<dbReference type="OrthoDB" id="1450227at2"/>
<sequence length="520" mass="57597">MKKHTLLKISCILGIMAIIILSCNKDDEIIKPSSSVNTKAKHRLLKGDDLQNALKVYEEQMTQIRSKNNGFNTKNGEIFTIDQTEVLENTDRTGKIHYTYRVNHPLSSESIFFNLVISDNDGYKKTRLIKYEMTTEFADRFNNGGSDFINMDGTITFSLLSADEGNPCGETPINGIPIQGGSGPGGTGGYTGGSSGGGGEPWNPNGNGNPHNQVLVEAQYLSMSLSYFSSQGSTGEDGEDEMEPGGTDDEGWYLVSRSPRSFNVPPLDDTLNPCGEEEEVGVLLPFKIIIDQTFEDNDCLNSVYNQLGGSPTFQEYLNNFDDDFSVAHLKLSAASTSNHAITNIPSNYTIEIVFSTNVLSQVPPLDVAGTMIHELLHAEIYRKLLMVAGTGSLYNGWSSEQWQNYLENLKNDFPGLYDYYLRYESNVAIDGELSDAQHQMMAQHYRDIIIQVLKEFDNTQSEDVYEAIAWVGLMGEGTFNAQTGLPQNPTVAWQNIPQAERLQILATYNNYKNSNPSCSN</sequence>